<reference evidence="1 2" key="1">
    <citation type="submission" date="2005-07" db="EMBL/GenBank/DDBJ databases">
        <authorList>
            <person name="Mural R.J."/>
            <person name="Li P.W."/>
            <person name="Adams M.D."/>
            <person name="Amanatides P.G."/>
            <person name="Baden-Tillson H."/>
            <person name="Barnstead M."/>
            <person name="Chin S.H."/>
            <person name="Dew I."/>
            <person name="Evans C.A."/>
            <person name="Ferriera S."/>
            <person name="Flanigan M."/>
            <person name="Fosler C."/>
            <person name="Glodek A."/>
            <person name="Gu Z."/>
            <person name="Holt R.A."/>
            <person name="Jennings D."/>
            <person name="Kraft C.L."/>
            <person name="Lu F."/>
            <person name="Nguyen T."/>
            <person name="Nusskern D.R."/>
            <person name="Pfannkoch C.M."/>
            <person name="Sitter C."/>
            <person name="Sutton G.G."/>
            <person name="Venter J.C."/>
            <person name="Wang Z."/>
            <person name="Woodage T."/>
            <person name="Zheng X.H."/>
            <person name="Zhong F."/>
        </authorList>
    </citation>
    <scope>NUCLEOTIDE SEQUENCE [LARGE SCALE GENOMIC DNA]</scope>
    <source>
        <strain>BN</strain>
        <strain evidence="2">Sprague-Dawley</strain>
    </source>
</reference>
<dbReference type="AlphaFoldDB" id="A6HF49"/>
<evidence type="ECO:0000313" key="1">
    <source>
        <dbReference type="EMBL" id="EDM04654.1"/>
    </source>
</evidence>
<name>A6HF49_RAT</name>
<dbReference type="EMBL" id="CH473948">
    <property type="protein sequence ID" value="EDM04654.1"/>
    <property type="molecule type" value="Genomic_DNA"/>
</dbReference>
<evidence type="ECO:0000313" key="2">
    <source>
        <dbReference type="Proteomes" id="UP000234681"/>
    </source>
</evidence>
<sequence>MRPLRLWWEAYSCLLLALK</sequence>
<accession>A6HF49</accession>
<protein>
    <submittedName>
        <fullName evidence="1">RCG34090</fullName>
    </submittedName>
</protein>
<gene>
    <name evidence="1" type="ORF">rCG_34090</name>
</gene>
<dbReference type="Proteomes" id="UP000234681">
    <property type="component" value="Chromosome 10"/>
</dbReference>
<proteinExistence type="predicted"/>
<organism evidence="1 2">
    <name type="scientific">Rattus norvegicus</name>
    <name type="common">Rat</name>
    <dbReference type="NCBI Taxonomy" id="10116"/>
    <lineage>
        <taxon>Eukaryota</taxon>
        <taxon>Metazoa</taxon>
        <taxon>Chordata</taxon>
        <taxon>Craniata</taxon>
        <taxon>Vertebrata</taxon>
        <taxon>Euteleostomi</taxon>
        <taxon>Mammalia</taxon>
        <taxon>Eutheria</taxon>
        <taxon>Euarchontoglires</taxon>
        <taxon>Glires</taxon>
        <taxon>Rodentia</taxon>
        <taxon>Myomorpha</taxon>
        <taxon>Muroidea</taxon>
        <taxon>Muridae</taxon>
        <taxon>Murinae</taxon>
        <taxon>Rattus</taxon>
    </lineage>
</organism>